<dbReference type="InterPro" id="IPR038726">
    <property type="entry name" value="PDDEXK_AddAB-type"/>
</dbReference>
<dbReference type="EMBL" id="UGPP01000001">
    <property type="protein sequence ID" value="STY72338.1"/>
    <property type="molecule type" value="Genomic_DNA"/>
</dbReference>
<keyword evidence="2" id="KW-0540">Nuclease</keyword>
<dbReference type="InterPro" id="IPR049035">
    <property type="entry name" value="ADDB_N"/>
</dbReference>
<feature type="domain" description="ATP-dependent helicase/deoxyribonuclease subunit B N-terminal" evidence="16">
    <location>
        <begin position="4"/>
        <end position="285"/>
    </location>
</feature>
<dbReference type="Gene3D" id="6.10.140.1030">
    <property type="match status" value="1"/>
</dbReference>
<dbReference type="AlphaFoldDB" id="A0A378P236"/>
<keyword evidence="3" id="KW-0479">Metal-binding</keyword>
<evidence type="ECO:0000256" key="14">
    <source>
        <dbReference type="SAM" id="Coils"/>
    </source>
</evidence>
<organism evidence="17 18">
    <name type="scientific">Megamonas hypermegale</name>
    <dbReference type="NCBI Taxonomy" id="158847"/>
    <lineage>
        <taxon>Bacteria</taxon>
        <taxon>Bacillati</taxon>
        <taxon>Bacillota</taxon>
        <taxon>Negativicutes</taxon>
        <taxon>Selenomonadales</taxon>
        <taxon>Selenomonadaceae</taxon>
        <taxon>Megamonas</taxon>
    </lineage>
</organism>
<evidence type="ECO:0000259" key="15">
    <source>
        <dbReference type="Pfam" id="PF12705"/>
    </source>
</evidence>
<dbReference type="GO" id="GO:0004527">
    <property type="term" value="F:exonuclease activity"/>
    <property type="evidence" value="ECO:0007669"/>
    <property type="project" value="UniProtKB-KW"/>
</dbReference>
<keyword evidence="11" id="KW-0411">Iron-sulfur</keyword>
<dbReference type="GO" id="GO:0051539">
    <property type="term" value="F:4 iron, 4 sulfur cluster binding"/>
    <property type="evidence" value="ECO:0007669"/>
    <property type="project" value="UniProtKB-KW"/>
</dbReference>
<evidence type="ECO:0000256" key="4">
    <source>
        <dbReference type="ARBA" id="ARBA00022741"/>
    </source>
</evidence>
<evidence type="ECO:0000256" key="7">
    <source>
        <dbReference type="ARBA" id="ARBA00022806"/>
    </source>
</evidence>
<dbReference type="GO" id="GO:0005524">
    <property type="term" value="F:ATP binding"/>
    <property type="evidence" value="ECO:0007669"/>
    <property type="project" value="UniProtKB-KW"/>
</dbReference>
<dbReference type="NCBIfam" id="TIGR02773">
    <property type="entry name" value="addB_Gpos"/>
    <property type="match status" value="1"/>
</dbReference>
<dbReference type="SUPFAM" id="SSF52980">
    <property type="entry name" value="Restriction endonuclease-like"/>
    <property type="match status" value="1"/>
</dbReference>
<sequence>MLEFIIGRAGSGKTTACLNAIKEKLIHSPTGKPLVILLPDHMTFAIERQLALELKDYGGFTRAYVLGMSRLAYQVLMRCGGILHPHLNEIGKELLLSRVLSSTKLSILAKAARQHHFTASVSQIIEEFKTSGISVTTLQDILTLIDNDSLKQKLSDLTSIYAGLDEQMAGRYHDSEDMMELAIKKLPECTWLQDAEIWIDGFDAFNPQHFRVVEQLLALASDIHLTLCINNLNDIEHEAPTALFHRQFNVFQQINNMAKKLAIPTKITTLTANHRHKQQDLAFIEEQLFKFPLTKKNYTGGLQIVEAPNRRLECEAVACDILRLCREENYRHYDIGILIRSSEDYSELLQAVLNDFNIPYFSDSKRQTAHHPLAELIRSSLEAISTWQYEPLFRAFKTDFFNDKYLQTLKNLEENADEINLNLTEQKAIARKAIDKLENYVLAFGLRGRNRWCEENDWRFSHHKQIDSMGTDLEEEANFTAINLTRRSLVAPLEKFYTACQNSQTIEEYTLALYDFLLDLQIPTQLQLWEKIAQEQNDIALAKEHHQIWDNIIELMDQLVQTCGKDYINLENYLKLINDGLDSIQIALIPPGYDYVTLAPFEHNTLNNKKAIYILGANEKIMPRHSKTEGILSDAERLLMASLGLNISSGTMEDNFAERYLLYKGFSLATDYLWVSYALADGEGTGLNKSILITRLQKILPKAKFTAIPLDKIISYPSDFTLEKNPLDSSFAIKTMQVSTTRKTLSHLTSALRQARDGEDLASFWQDVYNYLLTADIPLSTALQSIFAQAPKPVLPADLASKLYTKRKTLRGSVTRFEQFFNCPFKHFAHYALNLQERKEFKFAAPDLGILLHAIMHQFGEILVKRQISWQDVTHEQCQQICKQIIKAIAPKLQNEILLSSNRYRHLLQRIEQLSIDSLMRLVEFAKHSEFSPKALEQDFGANSSMPPLLFTDEDNHKIEIIGQIDRIDFNDNYYLVIDYKSGNAFINLLQVYYGLKLQLLTYLLVAQNTTLQLYNMENAIPAGILYCFLKIPVITGTNKLSVQQIKTEIEKKMRMPGWVLADPEIIKKIDDSSNFIKVRLNKNQDDISAQSRSYVKTAEEFDLLMKHIENTLKEAGSEILKGNADIAPYKLKDETACKYCPYIAICRFDKYISGYNYREINQLNDEEIIEKLKQKEGIPCLGQHSNNKL</sequence>
<dbReference type="GO" id="GO:0004386">
    <property type="term" value="F:helicase activity"/>
    <property type="evidence" value="ECO:0007669"/>
    <property type="project" value="UniProtKB-KW"/>
</dbReference>
<keyword evidence="14" id="KW-0175">Coiled coil</keyword>
<evidence type="ECO:0000256" key="6">
    <source>
        <dbReference type="ARBA" id="ARBA00022801"/>
    </source>
</evidence>
<evidence type="ECO:0000256" key="5">
    <source>
        <dbReference type="ARBA" id="ARBA00022763"/>
    </source>
</evidence>
<dbReference type="Proteomes" id="UP000255234">
    <property type="component" value="Unassembled WGS sequence"/>
</dbReference>
<dbReference type="GO" id="GO:0046872">
    <property type="term" value="F:metal ion binding"/>
    <property type="evidence" value="ECO:0007669"/>
    <property type="project" value="UniProtKB-KW"/>
</dbReference>
<proteinExistence type="predicted"/>
<keyword evidence="4" id="KW-0547">Nucleotide-binding</keyword>
<dbReference type="InterPro" id="IPR011335">
    <property type="entry name" value="Restrct_endonuc-II-like"/>
</dbReference>
<evidence type="ECO:0000256" key="2">
    <source>
        <dbReference type="ARBA" id="ARBA00022722"/>
    </source>
</evidence>
<keyword evidence="10" id="KW-0408">Iron</keyword>
<feature type="domain" description="PD-(D/E)XK endonuclease-like" evidence="15">
    <location>
        <begin position="813"/>
        <end position="1148"/>
    </location>
</feature>
<evidence type="ECO:0000256" key="8">
    <source>
        <dbReference type="ARBA" id="ARBA00022839"/>
    </source>
</evidence>
<evidence type="ECO:0000313" key="17">
    <source>
        <dbReference type="EMBL" id="STY72338.1"/>
    </source>
</evidence>
<keyword evidence="7 17" id="KW-0347">Helicase</keyword>
<evidence type="ECO:0000256" key="1">
    <source>
        <dbReference type="ARBA" id="ARBA00022485"/>
    </source>
</evidence>
<dbReference type="Gene3D" id="3.40.50.300">
    <property type="entry name" value="P-loop containing nucleotide triphosphate hydrolases"/>
    <property type="match status" value="3"/>
</dbReference>
<evidence type="ECO:0000256" key="11">
    <source>
        <dbReference type="ARBA" id="ARBA00023014"/>
    </source>
</evidence>
<keyword evidence="6 17" id="KW-0378">Hydrolase</keyword>
<dbReference type="InterPro" id="IPR014140">
    <property type="entry name" value="DNA_helicase_suAddB"/>
</dbReference>
<keyword evidence="9" id="KW-0067">ATP-binding</keyword>
<dbReference type="Pfam" id="PF21445">
    <property type="entry name" value="ADDB_N"/>
    <property type="match status" value="1"/>
</dbReference>
<evidence type="ECO:0000259" key="16">
    <source>
        <dbReference type="Pfam" id="PF21445"/>
    </source>
</evidence>
<dbReference type="Pfam" id="PF12705">
    <property type="entry name" value="PDDEXK_1"/>
    <property type="match status" value="1"/>
</dbReference>
<dbReference type="GO" id="GO:0003677">
    <property type="term" value="F:DNA binding"/>
    <property type="evidence" value="ECO:0007669"/>
    <property type="project" value="UniProtKB-KW"/>
</dbReference>
<keyword evidence="8" id="KW-0269">Exonuclease</keyword>
<evidence type="ECO:0000256" key="12">
    <source>
        <dbReference type="ARBA" id="ARBA00023125"/>
    </source>
</evidence>
<keyword evidence="5" id="KW-0227">DNA damage</keyword>
<keyword evidence="1" id="KW-0004">4Fe-4S</keyword>
<dbReference type="InterPro" id="IPR011604">
    <property type="entry name" value="PDDEXK-like_dom_sf"/>
</dbReference>
<dbReference type="InterPro" id="IPR027417">
    <property type="entry name" value="P-loop_NTPase"/>
</dbReference>
<dbReference type="SUPFAM" id="SSF52540">
    <property type="entry name" value="P-loop containing nucleoside triphosphate hydrolases"/>
    <property type="match status" value="1"/>
</dbReference>
<reference evidence="17 18" key="1">
    <citation type="submission" date="2018-06" db="EMBL/GenBank/DDBJ databases">
        <authorList>
            <consortium name="Pathogen Informatics"/>
            <person name="Doyle S."/>
        </authorList>
    </citation>
    <scope>NUCLEOTIDE SEQUENCE [LARGE SCALE GENOMIC DNA]</scope>
    <source>
        <strain evidence="17 18">NCTC10571</strain>
    </source>
</reference>
<dbReference type="GO" id="GO:0000724">
    <property type="term" value="P:double-strand break repair via homologous recombination"/>
    <property type="evidence" value="ECO:0007669"/>
    <property type="project" value="InterPro"/>
</dbReference>
<evidence type="ECO:0000256" key="13">
    <source>
        <dbReference type="ARBA" id="ARBA00023204"/>
    </source>
</evidence>
<dbReference type="EC" id="3.1.-.-" evidence="17"/>
<evidence type="ECO:0000256" key="9">
    <source>
        <dbReference type="ARBA" id="ARBA00022840"/>
    </source>
</evidence>
<evidence type="ECO:0000256" key="10">
    <source>
        <dbReference type="ARBA" id="ARBA00023004"/>
    </source>
</evidence>
<evidence type="ECO:0000313" key="18">
    <source>
        <dbReference type="Proteomes" id="UP000255234"/>
    </source>
</evidence>
<name>A0A378P236_9FIRM</name>
<evidence type="ECO:0000256" key="3">
    <source>
        <dbReference type="ARBA" id="ARBA00022723"/>
    </source>
</evidence>
<keyword evidence="12" id="KW-0238">DNA-binding</keyword>
<keyword evidence="13" id="KW-0234">DNA repair</keyword>
<dbReference type="PANTHER" id="PTHR30591:SF1">
    <property type="entry name" value="RECBCD ENZYME SUBUNIT RECC"/>
    <property type="match status" value="1"/>
</dbReference>
<dbReference type="RefSeq" id="WP_115152351.1">
    <property type="nucleotide sequence ID" value="NZ_UGPP01000001.1"/>
</dbReference>
<feature type="coiled-coil region" evidence="14">
    <location>
        <begin position="402"/>
        <end position="429"/>
    </location>
</feature>
<protein>
    <submittedName>
        <fullName evidence="17">ATP-dependent helicase/deoxyribonuclease subunit B</fullName>
        <ecNumber evidence="17">3.1.-.-</ecNumber>
    </submittedName>
</protein>
<dbReference type="PANTHER" id="PTHR30591">
    <property type="entry name" value="RECBCD ENZYME SUBUNIT RECC"/>
    <property type="match status" value="1"/>
</dbReference>
<dbReference type="Gene3D" id="3.90.320.10">
    <property type="match status" value="1"/>
</dbReference>
<accession>A0A378P236</accession>
<gene>
    <name evidence="17" type="primary">addB</name>
    <name evidence="17" type="ORF">NCTC10571_02531</name>
</gene>